<dbReference type="AlphaFoldDB" id="A0A3N4GS28"/>
<reference evidence="1 2" key="1">
    <citation type="submission" date="2018-11" db="EMBL/GenBank/DDBJ databases">
        <title>Draft genome sequence of Gordonia sp. RS15-1S isolated from rice stems.</title>
        <authorList>
            <person name="Muangham S."/>
        </authorList>
    </citation>
    <scope>NUCLEOTIDE SEQUENCE [LARGE SCALE GENOMIC DNA]</scope>
    <source>
        <strain evidence="1 2">RS15-1S</strain>
    </source>
</reference>
<evidence type="ECO:0000313" key="2">
    <source>
        <dbReference type="Proteomes" id="UP000267536"/>
    </source>
</evidence>
<proteinExistence type="predicted"/>
<keyword evidence="2" id="KW-1185">Reference proteome</keyword>
<protein>
    <submittedName>
        <fullName evidence="1">Uncharacterized protein</fullName>
    </submittedName>
</protein>
<dbReference type="Proteomes" id="UP000267536">
    <property type="component" value="Unassembled WGS sequence"/>
</dbReference>
<gene>
    <name evidence="1" type="ORF">EF294_03315</name>
</gene>
<sequence>MMGYLLGLLTLPAIALVCVALWGAYRWLWRWWTSPVDLDEVTRDRRAHVTAIVASELCAARRMWHIKIPGGVMLAIRSGGVGHDKGYGWVLLDRRMQAFENGIRGAFDDLDEQPGGEA</sequence>
<organism evidence="1 2">
    <name type="scientific">Gordonia oryzae</name>
    <dbReference type="NCBI Taxonomy" id="2487349"/>
    <lineage>
        <taxon>Bacteria</taxon>
        <taxon>Bacillati</taxon>
        <taxon>Actinomycetota</taxon>
        <taxon>Actinomycetes</taxon>
        <taxon>Mycobacteriales</taxon>
        <taxon>Gordoniaceae</taxon>
        <taxon>Gordonia</taxon>
    </lineage>
</organism>
<dbReference type="EMBL" id="RKMH01000002">
    <property type="protein sequence ID" value="RPA65779.1"/>
    <property type="molecule type" value="Genomic_DNA"/>
</dbReference>
<name>A0A3N4GS28_9ACTN</name>
<comment type="caution">
    <text evidence="1">The sequence shown here is derived from an EMBL/GenBank/DDBJ whole genome shotgun (WGS) entry which is preliminary data.</text>
</comment>
<accession>A0A3N4GS28</accession>
<evidence type="ECO:0000313" key="1">
    <source>
        <dbReference type="EMBL" id="RPA65779.1"/>
    </source>
</evidence>